<dbReference type="KEGG" id="led:BBK82_27780"/>
<evidence type="ECO:0000256" key="1">
    <source>
        <dbReference type="SAM" id="MobiDB-lite"/>
    </source>
</evidence>
<keyword evidence="4" id="KW-1185">Reference proteome</keyword>
<feature type="compositionally biased region" description="Low complexity" evidence="1">
    <location>
        <begin position="42"/>
        <end position="56"/>
    </location>
</feature>
<dbReference type="STRING" id="1586287.BBK82_27780"/>
<protein>
    <submittedName>
        <fullName evidence="3">Uncharacterized protein</fullName>
    </submittedName>
</protein>
<evidence type="ECO:0000313" key="3">
    <source>
        <dbReference type="EMBL" id="ANZ39293.1"/>
    </source>
</evidence>
<dbReference type="Proteomes" id="UP000093053">
    <property type="component" value="Chromosome"/>
</dbReference>
<feature type="compositionally biased region" description="Low complexity" evidence="1">
    <location>
        <begin position="72"/>
        <end position="108"/>
    </location>
</feature>
<dbReference type="EMBL" id="CP016793">
    <property type="protein sequence ID" value="ANZ39293.1"/>
    <property type="molecule type" value="Genomic_DNA"/>
</dbReference>
<feature type="compositionally biased region" description="Low complexity" evidence="1">
    <location>
        <begin position="121"/>
        <end position="133"/>
    </location>
</feature>
<proteinExistence type="predicted"/>
<evidence type="ECO:0000256" key="2">
    <source>
        <dbReference type="SAM" id="SignalP"/>
    </source>
</evidence>
<feature type="region of interest" description="Disordered" evidence="1">
    <location>
        <begin position="25"/>
        <end position="133"/>
    </location>
</feature>
<reference evidence="3 4" key="1">
    <citation type="submission" date="2016-07" db="EMBL/GenBank/DDBJ databases">
        <title>Complete genome sequence of the Lentzea guizhouensis DHS C013.</title>
        <authorList>
            <person name="Cao C."/>
        </authorList>
    </citation>
    <scope>NUCLEOTIDE SEQUENCE [LARGE SCALE GENOMIC DNA]</scope>
    <source>
        <strain evidence="3 4">DHS C013</strain>
    </source>
</reference>
<dbReference type="AlphaFoldDB" id="A0A1B2HNJ8"/>
<gene>
    <name evidence="3" type="ORF">BBK82_27780</name>
</gene>
<accession>A0A1B2HNJ8</accession>
<feature type="compositionally biased region" description="Basic and acidic residues" evidence="1">
    <location>
        <begin position="109"/>
        <end position="120"/>
    </location>
</feature>
<sequence length="133" mass="12782">MVIVAGAVALGAVGIAVPALALSGVGDTPDHAPTSSAPPAPTSSSAEHPSTTAPPSSLRPRRSTADHGAGEHASPPADVVDPADAAAHQAAAAGQHHPAAADQHPAHAAADHLDAARDDAAGVVGTGAVRSHR</sequence>
<evidence type="ECO:0000313" key="4">
    <source>
        <dbReference type="Proteomes" id="UP000093053"/>
    </source>
</evidence>
<keyword evidence="2" id="KW-0732">Signal</keyword>
<name>A0A1B2HNJ8_9PSEU</name>
<feature type="chain" id="PRO_5008538324" evidence="2">
    <location>
        <begin position="22"/>
        <end position="133"/>
    </location>
</feature>
<feature type="signal peptide" evidence="2">
    <location>
        <begin position="1"/>
        <end position="21"/>
    </location>
</feature>
<organism evidence="3 4">
    <name type="scientific">Lentzea guizhouensis</name>
    <dbReference type="NCBI Taxonomy" id="1586287"/>
    <lineage>
        <taxon>Bacteria</taxon>
        <taxon>Bacillati</taxon>
        <taxon>Actinomycetota</taxon>
        <taxon>Actinomycetes</taxon>
        <taxon>Pseudonocardiales</taxon>
        <taxon>Pseudonocardiaceae</taxon>
        <taxon>Lentzea</taxon>
    </lineage>
</organism>